<sequence length="165" mass="18913">MPKRNTNTTLTWNLPNQEHLLGVEKLFLIVGAIFLAVFALCLIINVVVDEIRGFIRREVRSALKELRRRERRRNAEEQRKRRDIEIAPGDSASNGLRTPRNVKEEVVVVVVEEEVYWGSSQKNLAVNSKETEDEEWRRAGIEAGTCLLSEIVVEETTVTENDRGD</sequence>
<gene>
    <name evidence="3" type="ORF">E6O75_ATG10822</name>
</gene>
<feature type="transmembrane region" description="Helical" evidence="2">
    <location>
        <begin position="26"/>
        <end position="48"/>
    </location>
</feature>
<proteinExistence type="predicted"/>
<dbReference type="EMBL" id="SNSC02000008">
    <property type="protein sequence ID" value="TID22028.1"/>
    <property type="molecule type" value="Genomic_DNA"/>
</dbReference>
<evidence type="ECO:0000256" key="2">
    <source>
        <dbReference type="SAM" id="Phobius"/>
    </source>
</evidence>
<accession>A0A4Z1P3J0</accession>
<protein>
    <submittedName>
        <fullName evidence="3">Uncharacterized protein</fullName>
    </submittedName>
</protein>
<name>A0A4Z1P3J0_9PEZI</name>
<keyword evidence="2" id="KW-1133">Transmembrane helix</keyword>
<keyword evidence="4" id="KW-1185">Reference proteome</keyword>
<evidence type="ECO:0000313" key="3">
    <source>
        <dbReference type="EMBL" id="TID22028.1"/>
    </source>
</evidence>
<evidence type="ECO:0000313" key="4">
    <source>
        <dbReference type="Proteomes" id="UP000298493"/>
    </source>
</evidence>
<keyword evidence="2" id="KW-0812">Transmembrane</keyword>
<evidence type="ECO:0000256" key="1">
    <source>
        <dbReference type="SAM" id="MobiDB-lite"/>
    </source>
</evidence>
<reference evidence="3 4" key="1">
    <citation type="submission" date="2019-04" db="EMBL/GenBank/DDBJ databases">
        <title>High contiguity whole genome sequence and gene annotation resource for two Venturia nashicola isolates.</title>
        <authorList>
            <person name="Prokchorchik M."/>
            <person name="Won K."/>
            <person name="Lee Y."/>
            <person name="Choi E.D."/>
            <person name="Segonzac C."/>
            <person name="Sohn K.H."/>
        </authorList>
    </citation>
    <scope>NUCLEOTIDE SEQUENCE [LARGE SCALE GENOMIC DNA]</scope>
    <source>
        <strain evidence="3 4">PRI2</strain>
    </source>
</reference>
<comment type="caution">
    <text evidence="3">The sequence shown here is derived from an EMBL/GenBank/DDBJ whole genome shotgun (WGS) entry which is preliminary data.</text>
</comment>
<keyword evidence="2" id="KW-0472">Membrane</keyword>
<feature type="region of interest" description="Disordered" evidence="1">
    <location>
        <begin position="70"/>
        <end position="98"/>
    </location>
</feature>
<feature type="compositionally biased region" description="Basic and acidic residues" evidence="1">
    <location>
        <begin position="70"/>
        <end position="85"/>
    </location>
</feature>
<organism evidence="3 4">
    <name type="scientific">Venturia nashicola</name>
    <dbReference type="NCBI Taxonomy" id="86259"/>
    <lineage>
        <taxon>Eukaryota</taxon>
        <taxon>Fungi</taxon>
        <taxon>Dikarya</taxon>
        <taxon>Ascomycota</taxon>
        <taxon>Pezizomycotina</taxon>
        <taxon>Dothideomycetes</taxon>
        <taxon>Pleosporomycetidae</taxon>
        <taxon>Venturiales</taxon>
        <taxon>Venturiaceae</taxon>
        <taxon>Venturia</taxon>
    </lineage>
</organism>
<dbReference type="Proteomes" id="UP000298493">
    <property type="component" value="Unassembled WGS sequence"/>
</dbReference>
<dbReference type="AlphaFoldDB" id="A0A4Z1P3J0"/>